<feature type="transmembrane region" description="Helical" evidence="9">
    <location>
        <begin position="6"/>
        <end position="25"/>
    </location>
</feature>
<comment type="subcellular location">
    <subcellularLocation>
        <location evidence="1">Bacterial flagellum basal body</location>
    </subcellularLocation>
    <subcellularLocation>
        <location evidence="2">Cell membrane</location>
    </subcellularLocation>
</comment>
<evidence type="ECO:0000313" key="10">
    <source>
        <dbReference type="EMBL" id="MDL5033584.1"/>
    </source>
</evidence>
<dbReference type="EMBL" id="JASVDS010000005">
    <property type="protein sequence ID" value="MDL5033584.1"/>
    <property type="molecule type" value="Genomic_DNA"/>
</dbReference>
<dbReference type="Proteomes" id="UP001238603">
    <property type="component" value="Unassembled WGS sequence"/>
</dbReference>
<dbReference type="Pfam" id="PF04347">
    <property type="entry name" value="FliO"/>
    <property type="match status" value="1"/>
</dbReference>
<dbReference type="PANTHER" id="PTHR38766:SF1">
    <property type="entry name" value="FLAGELLAR PROTEIN FLIO"/>
    <property type="match status" value="1"/>
</dbReference>
<evidence type="ECO:0000256" key="7">
    <source>
        <dbReference type="ARBA" id="ARBA00023143"/>
    </source>
</evidence>
<dbReference type="InterPro" id="IPR052205">
    <property type="entry name" value="FliO/MopB"/>
</dbReference>
<keyword evidence="5 9" id="KW-1133">Transmembrane helix</keyword>
<dbReference type="InterPro" id="IPR022781">
    <property type="entry name" value="Flagellar_biosynth_FliO"/>
</dbReference>
<comment type="similarity">
    <text evidence="8">Belongs to the FliO/MopB family.</text>
</comment>
<comment type="caution">
    <text evidence="10">The sequence shown here is derived from an EMBL/GenBank/DDBJ whole genome shotgun (WGS) entry which is preliminary data.</text>
</comment>
<proteinExistence type="inferred from homology"/>
<name>A0ABT7LL97_9BURK</name>
<keyword evidence="7" id="KW-0975">Bacterial flagellum</keyword>
<accession>A0ABT7LL97</accession>
<evidence type="ECO:0000256" key="1">
    <source>
        <dbReference type="ARBA" id="ARBA00004117"/>
    </source>
</evidence>
<protein>
    <submittedName>
        <fullName evidence="10">Flagellar biosynthetic protein FliO</fullName>
    </submittedName>
</protein>
<gene>
    <name evidence="10" type="ORF">QRD43_16850</name>
</gene>
<evidence type="ECO:0000313" key="11">
    <source>
        <dbReference type="Proteomes" id="UP001238603"/>
    </source>
</evidence>
<keyword evidence="10" id="KW-0966">Cell projection</keyword>
<keyword evidence="10" id="KW-0969">Cilium</keyword>
<keyword evidence="6 9" id="KW-0472">Membrane</keyword>
<keyword evidence="11" id="KW-1185">Reference proteome</keyword>
<dbReference type="RefSeq" id="WP_285983668.1">
    <property type="nucleotide sequence ID" value="NZ_JASVDS010000005.1"/>
</dbReference>
<evidence type="ECO:0000256" key="6">
    <source>
        <dbReference type="ARBA" id="ARBA00023136"/>
    </source>
</evidence>
<reference evidence="10 11" key="1">
    <citation type="submission" date="2023-06" db="EMBL/GenBank/DDBJ databases">
        <title>Pelomonas sp. APW6 16S ribosomal RNA gene genome sequencing and assembly.</title>
        <authorList>
            <person name="Woo H."/>
        </authorList>
    </citation>
    <scope>NUCLEOTIDE SEQUENCE [LARGE SCALE GENOMIC DNA]</scope>
    <source>
        <strain evidence="10 11">APW6</strain>
    </source>
</reference>
<evidence type="ECO:0000256" key="9">
    <source>
        <dbReference type="SAM" id="Phobius"/>
    </source>
</evidence>
<dbReference type="PANTHER" id="PTHR38766">
    <property type="entry name" value="FLAGELLAR PROTEIN FLIO"/>
    <property type="match status" value="1"/>
</dbReference>
<evidence type="ECO:0000256" key="2">
    <source>
        <dbReference type="ARBA" id="ARBA00004236"/>
    </source>
</evidence>
<keyword evidence="4 9" id="KW-0812">Transmembrane</keyword>
<evidence type="ECO:0000256" key="5">
    <source>
        <dbReference type="ARBA" id="ARBA00022989"/>
    </source>
</evidence>
<evidence type="ECO:0000256" key="4">
    <source>
        <dbReference type="ARBA" id="ARBA00022692"/>
    </source>
</evidence>
<sequence length="115" mass="12353">MNSQVLPVLWFLAILALIPLALWLLKRSPLGSGLASSQMRLVSILPLSPSQKVLTVEVGEGEDRRWLVLGVTAQQIQTLHVMPPQATLPAAPEAGASFAAQLRQRLQRGSGEGHA</sequence>
<evidence type="ECO:0000256" key="3">
    <source>
        <dbReference type="ARBA" id="ARBA00022475"/>
    </source>
</evidence>
<keyword evidence="3" id="KW-1003">Cell membrane</keyword>
<keyword evidence="10" id="KW-0282">Flagellum</keyword>
<evidence type="ECO:0000256" key="8">
    <source>
        <dbReference type="ARBA" id="ARBA00037937"/>
    </source>
</evidence>
<organism evidence="10 11">
    <name type="scientific">Roseateles subflavus</name>
    <dbReference type="NCBI Taxonomy" id="3053353"/>
    <lineage>
        <taxon>Bacteria</taxon>
        <taxon>Pseudomonadati</taxon>
        <taxon>Pseudomonadota</taxon>
        <taxon>Betaproteobacteria</taxon>
        <taxon>Burkholderiales</taxon>
        <taxon>Sphaerotilaceae</taxon>
        <taxon>Roseateles</taxon>
    </lineage>
</organism>